<keyword evidence="4" id="KW-0472">Membrane</keyword>
<dbReference type="InterPro" id="IPR002347">
    <property type="entry name" value="SDR_fam"/>
</dbReference>
<organism evidence="5">
    <name type="scientific">Micrurus spixii</name>
    <name type="common">Amazon coral snake</name>
    <dbReference type="NCBI Taxonomy" id="129469"/>
    <lineage>
        <taxon>Eukaryota</taxon>
        <taxon>Metazoa</taxon>
        <taxon>Chordata</taxon>
        <taxon>Craniata</taxon>
        <taxon>Vertebrata</taxon>
        <taxon>Euteleostomi</taxon>
        <taxon>Lepidosauria</taxon>
        <taxon>Squamata</taxon>
        <taxon>Bifurcata</taxon>
        <taxon>Unidentata</taxon>
        <taxon>Episquamata</taxon>
        <taxon>Toxicofera</taxon>
        <taxon>Serpentes</taxon>
        <taxon>Colubroidea</taxon>
        <taxon>Elapidae</taxon>
        <taxon>Elapinae</taxon>
        <taxon>Micrurus</taxon>
    </lineage>
</organism>
<proteinExistence type="inferred from homology"/>
<reference evidence="5" key="1">
    <citation type="submission" date="2017-07" db="EMBL/GenBank/DDBJ databases">
        <authorList>
            <person name="Mikheyev A."/>
            <person name="Grau M."/>
        </authorList>
    </citation>
    <scope>NUCLEOTIDE SEQUENCE</scope>
    <source>
        <tissue evidence="5">Venom_gland</tissue>
    </source>
</reference>
<dbReference type="AlphaFoldDB" id="A0A2D4MP54"/>
<dbReference type="PRINTS" id="PR00081">
    <property type="entry name" value="GDHRDH"/>
</dbReference>
<evidence type="ECO:0000313" key="5">
    <source>
        <dbReference type="EMBL" id="LAB34829.1"/>
    </source>
</evidence>
<dbReference type="EMBL" id="IACM01105504">
    <property type="protein sequence ID" value="LAB34829.1"/>
    <property type="molecule type" value="Transcribed_RNA"/>
</dbReference>
<protein>
    <recommendedName>
        <fullName evidence="6">Dehydrogenase/reductase SDR family member 9</fullName>
    </recommendedName>
</protein>
<dbReference type="InterPro" id="IPR036291">
    <property type="entry name" value="NAD(P)-bd_dom_sf"/>
</dbReference>
<dbReference type="GO" id="GO:0008202">
    <property type="term" value="P:steroid metabolic process"/>
    <property type="evidence" value="ECO:0007669"/>
    <property type="project" value="TreeGrafter"/>
</dbReference>
<evidence type="ECO:0000256" key="1">
    <source>
        <dbReference type="ARBA" id="ARBA00006484"/>
    </source>
</evidence>
<dbReference type="FunFam" id="3.40.50.720:FF:000074">
    <property type="entry name" value="Retinol dehydrogenase type 1"/>
    <property type="match status" value="1"/>
</dbReference>
<reference evidence="5" key="2">
    <citation type="submission" date="2017-11" db="EMBL/GenBank/DDBJ databases">
        <title>Coralsnake Venomics: Analyses of Venom Gland Transcriptomes and Proteomes of Six Brazilian Taxa.</title>
        <authorList>
            <person name="Aird S.D."/>
            <person name="Jorge da Silva N."/>
            <person name="Qiu L."/>
            <person name="Villar-Briones A."/>
            <person name="Aparecida-Saddi V."/>
            <person name="Campos-Telles M.P."/>
            <person name="Grau M."/>
            <person name="Mikheyev A.S."/>
        </authorList>
    </citation>
    <scope>NUCLEOTIDE SEQUENCE</scope>
    <source>
        <tissue evidence="5">Venom_gland</tissue>
    </source>
</reference>
<dbReference type="GO" id="GO:0016491">
    <property type="term" value="F:oxidoreductase activity"/>
    <property type="evidence" value="ECO:0007669"/>
    <property type="project" value="UniProtKB-KW"/>
</dbReference>
<evidence type="ECO:0008006" key="6">
    <source>
        <dbReference type="Google" id="ProtNLM"/>
    </source>
</evidence>
<evidence type="ECO:0000256" key="3">
    <source>
        <dbReference type="RuleBase" id="RU000363"/>
    </source>
</evidence>
<keyword evidence="2" id="KW-0560">Oxidoreductase</keyword>
<name>A0A2D4MP54_9SAUR</name>
<dbReference type="PANTHER" id="PTHR43313">
    <property type="entry name" value="SHORT-CHAIN DEHYDROGENASE/REDUCTASE FAMILY 9C"/>
    <property type="match status" value="1"/>
</dbReference>
<keyword evidence="4" id="KW-0812">Transmembrane</keyword>
<dbReference type="Gene3D" id="3.40.50.720">
    <property type="entry name" value="NAD(P)-binding Rossmann-like Domain"/>
    <property type="match status" value="1"/>
</dbReference>
<dbReference type="SUPFAM" id="SSF51735">
    <property type="entry name" value="NAD(P)-binding Rossmann-fold domains"/>
    <property type="match status" value="1"/>
</dbReference>
<dbReference type="PANTHER" id="PTHR43313:SF15">
    <property type="entry name" value="DEHYDROGENASE_REDUCTASE SDR FAMILY MEMBER 9"/>
    <property type="match status" value="1"/>
</dbReference>
<dbReference type="PRINTS" id="PR00080">
    <property type="entry name" value="SDRFAMILY"/>
</dbReference>
<evidence type="ECO:0000256" key="4">
    <source>
        <dbReference type="SAM" id="Phobius"/>
    </source>
</evidence>
<keyword evidence="4" id="KW-1133">Transmembrane helix</keyword>
<feature type="transmembrane region" description="Helical" evidence="4">
    <location>
        <begin position="12"/>
        <end position="28"/>
    </location>
</feature>
<dbReference type="Pfam" id="PF00106">
    <property type="entry name" value="adh_short"/>
    <property type="match status" value="1"/>
</dbReference>
<accession>A0A2D4MP54</accession>
<comment type="similarity">
    <text evidence="1 3">Belongs to the short-chain dehydrogenases/reductases (SDR) family.</text>
</comment>
<sequence>MAWEEMEEYNYSMWHHFILWLIVIFIWWKWRGRENLDEVVPEGKYIFITGCDSGFGKLAAMTFDRRGFLVIAACLTEKGAKELKEESSANLQTVQLDVTKSDNIKQVAEQVKKEVGQRGLWGLINNAGIMGPSAPTDWLRIEHFRAPIEINLMGLINVTLNMLPLVKKAKGRIVNVTSVGGILAICSGGYCPSKYGAEAFTNNLRQDMKPFGVKVSCIQPGLFKTDLSDRVRVVKEKVAIWNSLPAIIQRQYGEHYLKEDAKKKDKLAKLCQNSDLSLVVRCMEHAIMSKYPKAYYSVGTDAKFLWIPLSKMPTFIQDYMLMKNKVKLFNPNSE</sequence>
<evidence type="ECO:0000256" key="2">
    <source>
        <dbReference type="ARBA" id="ARBA00023002"/>
    </source>
</evidence>